<reference evidence="3" key="1">
    <citation type="submission" date="2016-11" db="UniProtKB">
        <authorList>
            <consortium name="WormBaseParasite"/>
        </authorList>
    </citation>
    <scope>IDENTIFICATION</scope>
</reference>
<name>A0A1I7X3D3_HETBA</name>
<dbReference type="Gene3D" id="4.10.410.10">
    <property type="entry name" value="Pancreatic trypsin inhibitor Kunitz domain"/>
    <property type="match status" value="1"/>
</dbReference>
<dbReference type="InterPro" id="IPR002223">
    <property type="entry name" value="Kunitz_BPTI"/>
</dbReference>
<keyword evidence="2" id="KW-1185">Reference proteome</keyword>
<dbReference type="Pfam" id="PF00014">
    <property type="entry name" value="Kunitz_BPTI"/>
    <property type="match status" value="1"/>
</dbReference>
<feature type="domain" description="BPTI/Kunitz inhibitor" evidence="1">
    <location>
        <begin position="324"/>
        <end position="380"/>
    </location>
</feature>
<dbReference type="WBParaSite" id="Hba_12011">
    <property type="protein sequence ID" value="Hba_12011"/>
    <property type="gene ID" value="Hba_12011"/>
</dbReference>
<dbReference type="AlphaFoldDB" id="A0A1I7X3D3"/>
<accession>A0A1I7X3D3</accession>
<evidence type="ECO:0000259" key="1">
    <source>
        <dbReference type="PROSITE" id="PS50279"/>
    </source>
</evidence>
<dbReference type="GO" id="GO:0004867">
    <property type="term" value="F:serine-type endopeptidase inhibitor activity"/>
    <property type="evidence" value="ECO:0007669"/>
    <property type="project" value="InterPro"/>
</dbReference>
<evidence type="ECO:0000313" key="3">
    <source>
        <dbReference type="WBParaSite" id="Hba_12011"/>
    </source>
</evidence>
<dbReference type="PROSITE" id="PS50279">
    <property type="entry name" value="BPTI_KUNITZ_2"/>
    <property type="match status" value="1"/>
</dbReference>
<organism evidence="2 3">
    <name type="scientific">Heterorhabditis bacteriophora</name>
    <name type="common">Entomopathogenic nematode worm</name>
    <dbReference type="NCBI Taxonomy" id="37862"/>
    <lineage>
        <taxon>Eukaryota</taxon>
        <taxon>Metazoa</taxon>
        <taxon>Ecdysozoa</taxon>
        <taxon>Nematoda</taxon>
        <taxon>Chromadorea</taxon>
        <taxon>Rhabditida</taxon>
        <taxon>Rhabditina</taxon>
        <taxon>Rhabditomorpha</taxon>
        <taxon>Strongyloidea</taxon>
        <taxon>Heterorhabditidae</taxon>
        <taxon>Heterorhabditis</taxon>
    </lineage>
</organism>
<protein>
    <submittedName>
        <fullName evidence="3">BPTI/Kunitz inhibitor domain-containing protein</fullName>
    </submittedName>
</protein>
<dbReference type="SMART" id="SM00131">
    <property type="entry name" value="KU"/>
    <property type="match status" value="1"/>
</dbReference>
<dbReference type="InterPro" id="IPR036880">
    <property type="entry name" value="Kunitz_BPTI_sf"/>
</dbReference>
<dbReference type="Proteomes" id="UP000095283">
    <property type="component" value="Unplaced"/>
</dbReference>
<dbReference type="SUPFAM" id="SSF57362">
    <property type="entry name" value="BPTI-like"/>
    <property type="match status" value="1"/>
</dbReference>
<evidence type="ECO:0000313" key="2">
    <source>
        <dbReference type="Proteomes" id="UP000095283"/>
    </source>
</evidence>
<proteinExistence type="predicted"/>
<sequence length="427" mass="49953">MDSTVRMLMNASRYPLSAIKMRNASTRGDHSFARAYRATLEMGTTAHSQRVHSITFWITSLKPVDNSGMMDVMEDHETYFQNWKLVRRCVSKPMYLQEQGRSPGILPNQCLQLALRVQHPSLLHKYEMHFICNLSLMDVSSSTACYNYLSCVAQILKRTSAGFNSCLLDELTLLHLECVCLTTQHIVFEGDESDSTTNSYLFTTSIARPCCFKVLSYSISPRSTIQQFTQNNELTYGLNYSVIAMESIITHNTATTIALTANPETKPEEEYLHYYGSDNFLLYFDIIRMFWHLLCALYSLFPLDFRISFILGNFVLIYSRSEVCWDMFDLSYRNQCLNGNWEQRFYFDHASLTCRQFWFDGCRSDSRNIFEDLLTCQWLCESQPMYKSRACLEDFDSHFKDECNGGRWRQQWYFDRNIKLFKDLNIM</sequence>